<dbReference type="Proteomes" id="UP000277580">
    <property type="component" value="Unassembled WGS sequence"/>
</dbReference>
<dbReference type="InParanoid" id="A0A3N4L650"/>
<evidence type="ECO:0000259" key="2">
    <source>
        <dbReference type="Pfam" id="PF08718"/>
    </source>
</evidence>
<dbReference type="GO" id="GO:0005829">
    <property type="term" value="C:cytosol"/>
    <property type="evidence" value="ECO:0007669"/>
    <property type="project" value="TreeGrafter"/>
</dbReference>
<dbReference type="InterPro" id="IPR014830">
    <property type="entry name" value="Glycolipid_transfer_prot_dom"/>
</dbReference>
<dbReference type="GO" id="GO:0016020">
    <property type="term" value="C:membrane"/>
    <property type="evidence" value="ECO:0007669"/>
    <property type="project" value="TreeGrafter"/>
</dbReference>
<dbReference type="Gene3D" id="1.10.3520.10">
    <property type="entry name" value="Glycolipid transfer protein"/>
    <property type="match status" value="1"/>
</dbReference>
<dbReference type="GO" id="GO:1902387">
    <property type="term" value="F:ceramide 1-phosphate binding"/>
    <property type="evidence" value="ECO:0007669"/>
    <property type="project" value="TreeGrafter"/>
</dbReference>
<evidence type="ECO:0000313" key="4">
    <source>
        <dbReference type="Proteomes" id="UP000277580"/>
    </source>
</evidence>
<dbReference type="Pfam" id="PF08718">
    <property type="entry name" value="GLTP"/>
    <property type="match status" value="1"/>
</dbReference>
<dbReference type="STRING" id="1392247.A0A3N4L650"/>
<dbReference type="GO" id="GO:1902388">
    <property type="term" value="F:ceramide 1-phosphate transfer activity"/>
    <property type="evidence" value="ECO:0007669"/>
    <property type="project" value="TreeGrafter"/>
</dbReference>
<protein>
    <submittedName>
        <fullName evidence="3">Glycolipid transfer protein</fullName>
    </submittedName>
</protein>
<feature type="domain" description="Glycolipid transfer protein" evidence="2">
    <location>
        <begin position="21"/>
        <end position="160"/>
    </location>
</feature>
<evidence type="ECO:0000313" key="3">
    <source>
        <dbReference type="EMBL" id="RPB17258.1"/>
    </source>
</evidence>
<keyword evidence="1" id="KW-0813">Transport</keyword>
<keyword evidence="4" id="KW-1185">Reference proteome</keyword>
<dbReference type="SUPFAM" id="SSF110004">
    <property type="entry name" value="Glycolipid transfer protein, GLTP"/>
    <property type="match status" value="1"/>
</dbReference>
<evidence type="ECO:0000256" key="1">
    <source>
        <dbReference type="ARBA" id="ARBA00022448"/>
    </source>
</evidence>
<dbReference type="EMBL" id="ML119106">
    <property type="protein sequence ID" value="RPB17258.1"/>
    <property type="molecule type" value="Genomic_DNA"/>
</dbReference>
<dbReference type="OrthoDB" id="205255at2759"/>
<reference evidence="3 4" key="1">
    <citation type="journal article" date="2018" name="Nat. Ecol. Evol.">
        <title>Pezizomycetes genomes reveal the molecular basis of ectomycorrhizal truffle lifestyle.</title>
        <authorList>
            <person name="Murat C."/>
            <person name="Payen T."/>
            <person name="Noel B."/>
            <person name="Kuo A."/>
            <person name="Morin E."/>
            <person name="Chen J."/>
            <person name="Kohler A."/>
            <person name="Krizsan K."/>
            <person name="Balestrini R."/>
            <person name="Da Silva C."/>
            <person name="Montanini B."/>
            <person name="Hainaut M."/>
            <person name="Levati E."/>
            <person name="Barry K.W."/>
            <person name="Belfiori B."/>
            <person name="Cichocki N."/>
            <person name="Clum A."/>
            <person name="Dockter R.B."/>
            <person name="Fauchery L."/>
            <person name="Guy J."/>
            <person name="Iotti M."/>
            <person name="Le Tacon F."/>
            <person name="Lindquist E.A."/>
            <person name="Lipzen A."/>
            <person name="Malagnac F."/>
            <person name="Mello A."/>
            <person name="Molinier V."/>
            <person name="Miyauchi S."/>
            <person name="Poulain J."/>
            <person name="Riccioni C."/>
            <person name="Rubini A."/>
            <person name="Sitrit Y."/>
            <person name="Splivallo R."/>
            <person name="Traeger S."/>
            <person name="Wang M."/>
            <person name="Zifcakova L."/>
            <person name="Wipf D."/>
            <person name="Zambonelli A."/>
            <person name="Paolocci F."/>
            <person name="Nowrousian M."/>
            <person name="Ottonello S."/>
            <person name="Baldrian P."/>
            <person name="Spatafora J.W."/>
            <person name="Henrissat B."/>
            <person name="Nagy L.G."/>
            <person name="Aury J.M."/>
            <person name="Wincker P."/>
            <person name="Grigoriev I.V."/>
            <person name="Bonfante P."/>
            <person name="Martin F.M."/>
        </authorList>
    </citation>
    <scope>NUCLEOTIDE SEQUENCE [LARGE SCALE GENOMIC DNA]</scope>
    <source>
        <strain evidence="3 4">CCBAS932</strain>
    </source>
</reference>
<gene>
    <name evidence="3" type="ORF">P167DRAFT_561576</name>
</gene>
<proteinExistence type="predicted"/>
<organism evidence="3 4">
    <name type="scientific">Morchella conica CCBAS932</name>
    <dbReference type="NCBI Taxonomy" id="1392247"/>
    <lineage>
        <taxon>Eukaryota</taxon>
        <taxon>Fungi</taxon>
        <taxon>Dikarya</taxon>
        <taxon>Ascomycota</taxon>
        <taxon>Pezizomycotina</taxon>
        <taxon>Pezizomycetes</taxon>
        <taxon>Pezizales</taxon>
        <taxon>Morchellaceae</taxon>
        <taxon>Morchella</taxon>
    </lineage>
</organism>
<name>A0A3N4L650_9PEZI</name>
<dbReference type="PANTHER" id="PTHR10219:SF25">
    <property type="entry name" value="PLECKSTRIN HOMOLOGY DOMAIN-CONTAINING FAMILY A MEMBER 8"/>
    <property type="match status" value="1"/>
</dbReference>
<dbReference type="InterPro" id="IPR036497">
    <property type="entry name" value="GLTP_sf"/>
</dbReference>
<dbReference type="PANTHER" id="PTHR10219">
    <property type="entry name" value="GLYCOLIPID TRANSFER PROTEIN-RELATED"/>
    <property type="match status" value="1"/>
</dbReference>
<dbReference type="FunFam" id="1.10.3520.10:FF:000001">
    <property type="entry name" value="Pleckstrin domain-containing family A member 8"/>
    <property type="match status" value="1"/>
</dbReference>
<dbReference type="AlphaFoldDB" id="A0A3N4L650"/>
<accession>A0A3N4L650</accession>
<sequence length="189" mass="20963">MATYFDGKPSFKDVPVKDGQISTTEFLLACESVVKLFDLFEATAFSVVQSDMTGNIKKIRDRQLATPAKSETIQDLVKNERAEGLKTASEGLLWLTRGLLFTSTGLRKSVSNPSEELSTSFTNAYGVTLKQHHSFVVRPLFGLAMKACPARNSFYAKLGENCDAQLEEWLTSLELCVNILSKWIEGVKL</sequence>